<dbReference type="GO" id="GO:0016746">
    <property type="term" value="F:acyltransferase activity"/>
    <property type="evidence" value="ECO:0007669"/>
    <property type="project" value="UniProtKB-KW"/>
</dbReference>
<dbReference type="EMBL" id="KI964773">
    <property type="protein sequence ID" value="EUC29005.1"/>
    <property type="molecule type" value="Genomic_DNA"/>
</dbReference>
<keyword evidence="4" id="KW-0012">Acyltransferase</keyword>
<dbReference type="Gene3D" id="3.30.559.10">
    <property type="entry name" value="Chloramphenicol acetyltransferase-like domain"/>
    <property type="match status" value="2"/>
</dbReference>
<dbReference type="AlphaFoldDB" id="W6XUX1"/>
<comment type="pathway">
    <text evidence="1">Secondary metabolite biosynthesis.</text>
</comment>
<dbReference type="PANTHER" id="PTHR31896">
    <property type="entry name" value="FAMILY REGULATORY PROTEIN, PUTATIVE (AFU_ORTHOLOGUE AFUA_3G14730)-RELATED"/>
    <property type="match status" value="1"/>
</dbReference>
<evidence type="ECO:0000256" key="4">
    <source>
        <dbReference type="ARBA" id="ARBA00023315"/>
    </source>
</evidence>
<dbReference type="eggNOG" id="ENOG502S6KB">
    <property type="taxonomic scope" value="Eukaryota"/>
</dbReference>
<proteinExistence type="inferred from homology"/>
<evidence type="ECO:0000256" key="3">
    <source>
        <dbReference type="ARBA" id="ARBA00022679"/>
    </source>
</evidence>
<keyword evidence="3" id="KW-0808">Transferase</keyword>
<accession>W6XUX1</accession>
<dbReference type="OrthoDB" id="21502at2759"/>
<organism evidence="5 6">
    <name type="scientific">Cochliobolus carbonum (strain 26-R-13)</name>
    <name type="common">Maize leaf spot fungus</name>
    <name type="synonym">Bipolaris zeicola</name>
    <dbReference type="NCBI Taxonomy" id="930089"/>
    <lineage>
        <taxon>Eukaryota</taxon>
        <taxon>Fungi</taxon>
        <taxon>Dikarya</taxon>
        <taxon>Ascomycota</taxon>
        <taxon>Pezizomycotina</taxon>
        <taxon>Dothideomycetes</taxon>
        <taxon>Pleosporomycetidae</taxon>
        <taxon>Pleosporales</taxon>
        <taxon>Pleosporineae</taxon>
        <taxon>Pleosporaceae</taxon>
        <taxon>Bipolaris</taxon>
    </lineage>
</organism>
<evidence type="ECO:0000256" key="1">
    <source>
        <dbReference type="ARBA" id="ARBA00005179"/>
    </source>
</evidence>
<dbReference type="HOGENOM" id="CLU_029797_2_1_1"/>
<dbReference type="Proteomes" id="UP000053841">
    <property type="component" value="Unassembled WGS sequence"/>
</dbReference>
<comment type="similarity">
    <text evidence="2">Belongs to the plant acyltransferase family.</text>
</comment>
<protein>
    <submittedName>
        <fullName evidence="5">Uncharacterized protein</fullName>
    </submittedName>
</protein>
<dbReference type="KEGG" id="bze:COCCADRAFT_40559"/>
<dbReference type="PANTHER" id="PTHR31896:SF69">
    <property type="entry name" value="FAMILY REGULATORY PROTEIN, PUTATIVE (AFU_ORTHOLOGUE AFUA_3G14730)-RELATED"/>
    <property type="match status" value="1"/>
</dbReference>
<keyword evidence="6" id="KW-1185">Reference proteome</keyword>
<dbReference type="InterPro" id="IPR051283">
    <property type="entry name" value="Sec_Metabolite_Acyltrans"/>
</dbReference>
<evidence type="ECO:0000313" key="5">
    <source>
        <dbReference type="EMBL" id="EUC29005.1"/>
    </source>
</evidence>
<gene>
    <name evidence="5" type="ORF">COCCADRAFT_40559</name>
</gene>
<dbReference type="InterPro" id="IPR023213">
    <property type="entry name" value="CAT-like_dom_sf"/>
</dbReference>
<name>W6XUX1_COCC2</name>
<dbReference type="Pfam" id="PF02458">
    <property type="entry name" value="Transferase"/>
    <property type="match status" value="1"/>
</dbReference>
<dbReference type="GeneID" id="19149283"/>
<dbReference type="RefSeq" id="XP_007716679.1">
    <property type="nucleotide sequence ID" value="XM_007718489.1"/>
</dbReference>
<evidence type="ECO:0000313" key="6">
    <source>
        <dbReference type="Proteomes" id="UP000053841"/>
    </source>
</evidence>
<reference evidence="5 6" key="1">
    <citation type="journal article" date="2013" name="PLoS Genet.">
        <title>Comparative genome structure, secondary metabolite, and effector coding capacity across Cochliobolus pathogens.</title>
        <authorList>
            <person name="Condon B.J."/>
            <person name="Leng Y."/>
            <person name="Wu D."/>
            <person name="Bushley K.E."/>
            <person name="Ohm R.A."/>
            <person name="Otillar R."/>
            <person name="Martin J."/>
            <person name="Schackwitz W."/>
            <person name="Grimwood J."/>
            <person name="MohdZainudin N."/>
            <person name="Xue C."/>
            <person name="Wang R."/>
            <person name="Manning V.A."/>
            <person name="Dhillon B."/>
            <person name="Tu Z.J."/>
            <person name="Steffenson B.J."/>
            <person name="Salamov A."/>
            <person name="Sun H."/>
            <person name="Lowry S."/>
            <person name="LaButti K."/>
            <person name="Han J."/>
            <person name="Copeland A."/>
            <person name="Lindquist E."/>
            <person name="Barry K."/>
            <person name="Schmutz J."/>
            <person name="Baker S.E."/>
            <person name="Ciuffetti L.M."/>
            <person name="Grigoriev I.V."/>
            <person name="Zhong S."/>
            <person name="Turgeon B.G."/>
        </authorList>
    </citation>
    <scope>NUCLEOTIDE SEQUENCE [LARGE SCALE GENOMIC DNA]</scope>
    <source>
        <strain evidence="5 6">26-R-13</strain>
    </source>
</reference>
<sequence length="522" mass="59278">MIVTRVRRPLLLQGFQSFYPFSNALPTTKARYSSTIINKLRKSKGEFSARASTDQVIPFHALDDGYVNRHVVMEATYRFDDVLDVDRLRLALHRLMQRDGWKKLGARIRQNKQKKLEYILPCEYDEKRPPFLWLHEKFEKTIAEHPKASRLPRASHTPKIHEDPHLMQSFLHHSGRPRKLADWLNSDCPPLSFKILSFQDATILSVSWPHCVFDGIGRAAFMNAWLAELNGLAIPEFVGFDHDPMSPLIGEVSGERYVLRSQMLAGSRLFFFVLRMIFDLILQPKSEPRILQIPDRFLQEMRREALADLRKECKGEDAVFVTNGDVLLAWWARTVLSSQNLAGSRPVTIGTALNLRKTLEKELPRGTFIGNAVSTAFAFLTAHELATIPLGSIALRIRRAIQQQRTTEQVKAQLTLMDSYGRQPLAGPWNVLPLVLSQSNSLGFFDLDFSSAVVRQGLPNDRRSNGVGKPSYIHLTHQMNGVPGRNAGSVLGKDAAGNWWIYFDLPVTAWEGVYKKLRALES</sequence>
<evidence type="ECO:0000256" key="2">
    <source>
        <dbReference type="ARBA" id="ARBA00009861"/>
    </source>
</evidence>